<name>A0ABW6VWW3_9ACTN</name>
<evidence type="ECO:0000313" key="2">
    <source>
        <dbReference type="EMBL" id="MFF5201753.1"/>
    </source>
</evidence>
<dbReference type="EMBL" id="JBIAZM010000007">
    <property type="protein sequence ID" value="MFF5201753.1"/>
    <property type="molecule type" value="Genomic_DNA"/>
</dbReference>
<keyword evidence="3" id="KW-1185">Reference proteome</keyword>
<reference evidence="2 3" key="1">
    <citation type="submission" date="2024-10" db="EMBL/GenBank/DDBJ databases">
        <title>The Natural Products Discovery Center: Release of the First 8490 Sequenced Strains for Exploring Actinobacteria Biosynthetic Diversity.</title>
        <authorList>
            <person name="Kalkreuter E."/>
            <person name="Kautsar S.A."/>
            <person name="Yang D."/>
            <person name="Bader C.D."/>
            <person name="Teijaro C.N."/>
            <person name="Fluegel L."/>
            <person name="Davis C.M."/>
            <person name="Simpson J.R."/>
            <person name="Lauterbach L."/>
            <person name="Steele A.D."/>
            <person name="Gui C."/>
            <person name="Meng S."/>
            <person name="Li G."/>
            <person name="Viehrig K."/>
            <person name="Ye F."/>
            <person name="Su P."/>
            <person name="Kiefer A.F."/>
            <person name="Nichols A."/>
            <person name="Cepeda A.J."/>
            <person name="Yan W."/>
            <person name="Fan B."/>
            <person name="Jiang Y."/>
            <person name="Adhikari A."/>
            <person name="Zheng C.-J."/>
            <person name="Schuster L."/>
            <person name="Cowan T.M."/>
            <person name="Smanski M.J."/>
            <person name="Chevrette M.G."/>
            <person name="De Carvalho L.P.S."/>
            <person name="Shen B."/>
        </authorList>
    </citation>
    <scope>NUCLEOTIDE SEQUENCE [LARGE SCALE GENOMIC DNA]</scope>
    <source>
        <strain evidence="2 3">NPDC000140</strain>
    </source>
</reference>
<dbReference type="RefSeq" id="WP_387221322.1">
    <property type="nucleotide sequence ID" value="NZ_JBIAZM010000007.1"/>
</dbReference>
<comment type="caution">
    <text evidence="2">The sequence shown here is derived from an EMBL/GenBank/DDBJ whole genome shotgun (WGS) entry which is preliminary data.</text>
</comment>
<proteinExistence type="predicted"/>
<dbReference type="Proteomes" id="UP001602287">
    <property type="component" value="Unassembled WGS sequence"/>
</dbReference>
<evidence type="ECO:0000313" key="3">
    <source>
        <dbReference type="Proteomes" id="UP001602287"/>
    </source>
</evidence>
<accession>A0ABW6VWW3</accession>
<organism evidence="2 3">
    <name type="scientific">Micromonospora parva</name>
    <dbReference type="NCBI Taxonomy" id="1464048"/>
    <lineage>
        <taxon>Bacteria</taxon>
        <taxon>Bacillati</taxon>
        <taxon>Actinomycetota</taxon>
        <taxon>Actinomycetes</taxon>
        <taxon>Micromonosporales</taxon>
        <taxon>Micromonosporaceae</taxon>
        <taxon>Micromonospora</taxon>
    </lineage>
</organism>
<sequence length="168" mass="17776">MTSLHGLGWADDEIPPDTWAVPQNRASAPRNAPPPAGPYTGTSGELPAFTASGIDPKVLLRSPAPVRPALAAATTPAAAYAIAQRYAGMTDERAAQVLATDMGVPTDLAHAWASHNPVDLNAVRTPEPDTFFASAEQTRLGVEHQHRERMRAANKTRGHHTYNPGSAA</sequence>
<gene>
    <name evidence="2" type="ORF">ACFY3B_19340</name>
</gene>
<protein>
    <submittedName>
        <fullName evidence="2">Uncharacterized protein</fullName>
    </submittedName>
</protein>
<feature type="region of interest" description="Disordered" evidence="1">
    <location>
        <begin position="1"/>
        <end position="48"/>
    </location>
</feature>
<evidence type="ECO:0000256" key="1">
    <source>
        <dbReference type="SAM" id="MobiDB-lite"/>
    </source>
</evidence>